<keyword evidence="1 7" id="KW-0963">Cytoplasm</keyword>
<keyword evidence="11" id="KW-1185">Reference proteome</keyword>
<dbReference type="GO" id="GO:0052908">
    <property type="term" value="F:16S rRNA (adenine(1518)-N(6)/adenine(1519)-N(6))-dimethyltransferase activity"/>
    <property type="evidence" value="ECO:0007669"/>
    <property type="project" value="UniProtKB-EC"/>
</dbReference>
<dbReference type="Gene3D" id="1.10.8.100">
    <property type="entry name" value="Ribosomal RNA adenine dimethylase-like, domain 2"/>
    <property type="match status" value="1"/>
</dbReference>
<dbReference type="AlphaFoldDB" id="A0A6N7QTW8"/>
<evidence type="ECO:0000256" key="5">
    <source>
        <dbReference type="ARBA" id="ARBA00022691"/>
    </source>
</evidence>
<evidence type="ECO:0000313" key="11">
    <source>
        <dbReference type="Proteomes" id="UP000433788"/>
    </source>
</evidence>
<evidence type="ECO:0000256" key="7">
    <source>
        <dbReference type="HAMAP-Rule" id="MF_00607"/>
    </source>
</evidence>
<feature type="binding site" evidence="7 8">
    <location>
        <position position="16"/>
    </location>
    <ligand>
        <name>S-adenosyl-L-methionine</name>
        <dbReference type="ChEBI" id="CHEBI:59789"/>
    </ligand>
</feature>
<dbReference type="FunFam" id="1.10.8.100:FF:000001">
    <property type="entry name" value="Ribosomal RNA small subunit methyltransferase A"/>
    <property type="match status" value="1"/>
</dbReference>
<keyword evidence="5 7" id="KW-0949">S-adenosyl-L-methionine</keyword>
<dbReference type="EC" id="2.1.1.182" evidence="7"/>
<comment type="similarity">
    <text evidence="7">Belongs to the class I-like SAM-binding methyltransferase superfamily. rRNA adenine N(6)-methyltransferase family. RsmA subfamily.</text>
</comment>
<dbReference type="NCBIfam" id="TIGR00755">
    <property type="entry name" value="ksgA"/>
    <property type="match status" value="1"/>
</dbReference>
<dbReference type="InterPro" id="IPR001737">
    <property type="entry name" value="KsgA/Erm"/>
</dbReference>
<dbReference type="HAMAP" id="MF_00607">
    <property type="entry name" value="16SrRNA_methyltr_A"/>
    <property type="match status" value="1"/>
</dbReference>
<evidence type="ECO:0000259" key="9">
    <source>
        <dbReference type="SMART" id="SM00650"/>
    </source>
</evidence>
<feature type="binding site" evidence="7 8">
    <location>
        <position position="113"/>
    </location>
    <ligand>
        <name>S-adenosyl-L-methionine</name>
        <dbReference type="ChEBI" id="CHEBI:59789"/>
    </ligand>
</feature>
<dbReference type="InterPro" id="IPR023165">
    <property type="entry name" value="rRNA_Ade_diMease-like_C"/>
</dbReference>
<dbReference type="InterPro" id="IPR020598">
    <property type="entry name" value="rRNA_Ade_methylase_Trfase_N"/>
</dbReference>
<proteinExistence type="inferred from homology"/>
<feature type="binding site" evidence="7 8">
    <location>
        <position position="43"/>
    </location>
    <ligand>
        <name>S-adenosyl-L-methionine</name>
        <dbReference type="ChEBI" id="CHEBI:59789"/>
    </ligand>
</feature>
<organism evidence="10 11">
    <name type="scientific">Spiribacter salilacus</name>
    <dbReference type="NCBI Taxonomy" id="2664894"/>
    <lineage>
        <taxon>Bacteria</taxon>
        <taxon>Pseudomonadati</taxon>
        <taxon>Pseudomonadota</taxon>
        <taxon>Gammaproteobacteria</taxon>
        <taxon>Chromatiales</taxon>
        <taxon>Ectothiorhodospiraceae</taxon>
        <taxon>Spiribacter</taxon>
    </lineage>
</organism>
<dbReference type="PANTHER" id="PTHR11727:SF7">
    <property type="entry name" value="DIMETHYLADENOSINE TRANSFERASE-RELATED"/>
    <property type="match status" value="1"/>
</dbReference>
<dbReference type="GO" id="GO:0003723">
    <property type="term" value="F:RNA binding"/>
    <property type="evidence" value="ECO:0007669"/>
    <property type="project" value="UniProtKB-UniRule"/>
</dbReference>
<comment type="subcellular location">
    <subcellularLocation>
        <location evidence="7">Cytoplasm</location>
    </subcellularLocation>
</comment>
<reference evidence="10 11" key="1">
    <citation type="submission" date="2019-11" db="EMBL/GenBank/DDBJ databases">
        <authorList>
            <person name="Zhang X.Y."/>
        </authorList>
    </citation>
    <scope>NUCLEOTIDE SEQUENCE [LARGE SCALE GENOMIC DNA]</scope>
    <source>
        <strain evidence="10 11">C176</strain>
    </source>
</reference>
<keyword evidence="2 7" id="KW-0698">rRNA processing</keyword>
<dbReference type="Gene3D" id="3.40.50.150">
    <property type="entry name" value="Vaccinia Virus protein VP39"/>
    <property type="match status" value="1"/>
</dbReference>
<keyword evidence="4 7" id="KW-0808">Transferase</keyword>
<dbReference type="SUPFAM" id="SSF53335">
    <property type="entry name" value="S-adenosyl-L-methionine-dependent methyltransferases"/>
    <property type="match status" value="1"/>
</dbReference>
<feature type="domain" description="Ribosomal RNA adenine methylase transferase N-terminal" evidence="9">
    <location>
        <begin position="23"/>
        <end position="198"/>
    </location>
</feature>
<feature type="binding site" evidence="7 8">
    <location>
        <position position="18"/>
    </location>
    <ligand>
        <name>S-adenosyl-L-methionine</name>
        <dbReference type="ChEBI" id="CHEBI:59789"/>
    </ligand>
</feature>
<dbReference type="PROSITE" id="PS51689">
    <property type="entry name" value="SAM_RNA_A_N6_MT"/>
    <property type="match status" value="1"/>
</dbReference>
<dbReference type="InterPro" id="IPR011530">
    <property type="entry name" value="rRNA_adenine_dimethylase"/>
</dbReference>
<evidence type="ECO:0000256" key="2">
    <source>
        <dbReference type="ARBA" id="ARBA00022552"/>
    </source>
</evidence>
<dbReference type="PANTHER" id="PTHR11727">
    <property type="entry name" value="DIMETHYLADENOSINE TRANSFERASE"/>
    <property type="match status" value="1"/>
</dbReference>
<dbReference type="SMART" id="SM00650">
    <property type="entry name" value="rADc"/>
    <property type="match status" value="1"/>
</dbReference>
<name>A0A6N7QTW8_9GAMM</name>
<keyword evidence="3 7" id="KW-0489">Methyltransferase</keyword>
<evidence type="ECO:0000256" key="8">
    <source>
        <dbReference type="PROSITE-ProRule" id="PRU01026"/>
    </source>
</evidence>
<dbReference type="GO" id="GO:0005829">
    <property type="term" value="C:cytosol"/>
    <property type="evidence" value="ECO:0007669"/>
    <property type="project" value="TreeGrafter"/>
</dbReference>
<comment type="caution">
    <text evidence="10">The sequence shown here is derived from an EMBL/GenBank/DDBJ whole genome shotgun (WGS) entry which is preliminary data.</text>
</comment>
<sequence>MSASMSHRARRRFGQNFLSDPSIIQQMAMVIQPQPGQPFLEIGPGEGALTRPLLDAGVKLSAIEIDRDLAARLKTWPEAATGQLVVTTDDALQHPIATLTELDAAHPLRIVGNLPYNLSTPLLFHLTESLDNVADLHLLLQKEVVDRMAAEPGSGIYGRLSVMLQYRCQVRPVLSVPPEAFRPAPQVHSTFVRLLPLKAPPLAGVPPDALAEVVKQAFGQRRKTLRNALTGILTAEQISASGIDPSIRAEQIDPVGFGQLAIMRAAVKEI</sequence>
<dbReference type="InterPro" id="IPR029063">
    <property type="entry name" value="SAM-dependent_MTases_sf"/>
</dbReference>
<feature type="binding site" evidence="7 8">
    <location>
        <position position="64"/>
    </location>
    <ligand>
        <name>S-adenosyl-L-methionine</name>
        <dbReference type="ChEBI" id="CHEBI:59789"/>
    </ligand>
</feature>
<gene>
    <name evidence="7 10" type="primary">rsmA</name>
    <name evidence="7" type="synonym">ksgA</name>
    <name evidence="10" type="ORF">GH984_07745</name>
</gene>
<comment type="catalytic activity">
    <reaction evidence="7">
        <text>adenosine(1518)/adenosine(1519) in 16S rRNA + 4 S-adenosyl-L-methionine = N(6)-dimethyladenosine(1518)/N(6)-dimethyladenosine(1519) in 16S rRNA + 4 S-adenosyl-L-homocysteine + 4 H(+)</text>
        <dbReference type="Rhea" id="RHEA:19609"/>
        <dbReference type="Rhea" id="RHEA-COMP:10232"/>
        <dbReference type="Rhea" id="RHEA-COMP:10233"/>
        <dbReference type="ChEBI" id="CHEBI:15378"/>
        <dbReference type="ChEBI" id="CHEBI:57856"/>
        <dbReference type="ChEBI" id="CHEBI:59789"/>
        <dbReference type="ChEBI" id="CHEBI:74411"/>
        <dbReference type="ChEBI" id="CHEBI:74493"/>
        <dbReference type="EC" id="2.1.1.182"/>
    </reaction>
</comment>
<comment type="function">
    <text evidence="7">Specifically dimethylates two adjacent adenosines (A1518 and A1519) in the loop of a conserved hairpin near the 3'-end of 16S rRNA in the 30S particle. May play a critical role in biogenesis of 30S subunits.</text>
</comment>
<evidence type="ECO:0000313" key="10">
    <source>
        <dbReference type="EMBL" id="MRH78598.1"/>
    </source>
</evidence>
<evidence type="ECO:0000256" key="3">
    <source>
        <dbReference type="ARBA" id="ARBA00022603"/>
    </source>
</evidence>
<protein>
    <recommendedName>
        <fullName evidence="7">Ribosomal RNA small subunit methyltransferase A</fullName>
        <ecNumber evidence="7">2.1.1.182</ecNumber>
    </recommendedName>
    <alternativeName>
        <fullName evidence="7">16S rRNA (adenine(1518)-N(6)/adenine(1519)-N(6))-dimethyltransferase</fullName>
    </alternativeName>
    <alternativeName>
        <fullName evidence="7">16S rRNA dimethyladenosine transferase</fullName>
    </alternativeName>
    <alternativeName>
        <fullName evidence="7">16S rRNA dimethylase</fullName>
    </alternativeName>
    <alternativeName>
        <fullName evidence="7">S-adenosylmethionine-6-N', N'-adenosyl(rRNA) dimethyltransferase</fullName>
    </alternativeName>
</protein>
<feature type="binding site" evidence="7 8">
    <location>
        <position position="90"/>
    </location>
    <ligand>
        <name>S-adenosyl-L-methionine</name>
        <dbReference type="ChEBI" id="CHEBI:59789"/>
    </ligand>
</feature>
<dbReference type="Proteomes" id="UP000433788">
    <property type="component" value="Unassembled WGS sequence"/>
</dbReference>
<dbReference type="EMBL" id="WJPP01000004">
    <property type="protein sequence ID" value="MRH78598.1"/>
    <property type="molecule type" value="Genomic_DNA"/>
</dbReference>
<keyword evidence="6 7" id="KW-0694">RNA-binding</keyword>
<evidence type="ECO:0000256" key="4">
    <source>
        <dbReference type="ARBA" id="ARBA00022679"/>
    </source>
</evidence>
<evidence type="ECO:0000256" key="6">
    <source>
        <dbReference type="ARBA" id="ARBA00022884"/>
    </source>
</evidence>
<evidence type="ECO:0000256" key="1">
    <source>
        <dbReference type="ARBA" id="ARBA00022490"/>
    </source>
</evidence>
<accession>A0A6N7QTW8</accession>
<dbReference type="Pfam" id="PF00398">
    <property type="entry name" value="RrnaAD"/>
    <property type="match status" value="1"/>
</dbReference>